<dbReference type="AlphaFoldDB" id="A0A8J4TRK6"/>
<keyword evidence="1" id="KW-0325">Glycoprotein</keyword>
<dbReference type="InterPro" id="IPR050208">
    <property type="entry name" value="MHC_class-I_related"/>
</dbReference>
<dbReference type="SUPFAM" id="SSF54452">
    <property type="entry name" value="MHC antigen-recognition domain"/>
    <property type="match status" value="1"/>
</dbReference>
<evidence type="ECO:0000313" key="3">
    <source>
        <dbReference type="EMBL" id="KAF5892823.1"/>
    </source>
</evidence>
<dbReference type="InterPro" id="IPR011161">
    <property type="entry name" value="MHC_I-like_Ag-recog"/>
</dbReference>
<dbReference type="PANTHER" id="PTHR16675:SF235">
    <property type="entry name" value="SHKT DOMAIN-CONTAINING PROTEIN"/>
    <property type="match status" value="1"/>
</dbReference>
<evidence type="ECO:0000313" key="4">
    <source>
        <dbReference type="Proteomes" id="UP000727407"/>
    </source>
</evidence>
<feature type="domain" description="MHC class I-like antigen recognition-like" evidence="2">
    <location>
        <begin position="2"/>
        <end position="166"/>
    </location>
</feature>
<feature type="non-terminal residue" evidence="3">
    <location>
        <position position="170"/>
    </location>
</feature>
<keyword evidence="4" id="KW-1185">Reference proteome</keyword>
<dbReference type="InterPro" id="IPR011162">
    <property type="entry name" value="MHC_I/II-like_Ag-recog"/>
</dbReference>
<gene>
    <name evidence="3" type="ORF">DAT39_017471</name>
</gene>
<feature type="non-terminal residue" evidence="3">
    <location>
        <position position="1"/>
    </location>
</feature>
<proteinExistence type="predicted"/>
<reference evidence="3" key="1">
    <citation type="submission" date="2020-07" db="EMBL/GenBank/DDBJ databases">
        <title>Clarias magur genome sequencing, assembly and annotation.</title>
        <authorList>
            <person name="Kushwaha B."/>
            <person name="Kumar R."/>
            <person name="Das P."/>
            <person name="Joshi C.G."/>
            <person name="Kumar D."/>
            <person name="Nagpure N.S."/>
            <person name="Pandey M."/>
            <person name="Agarwal S."/>
            <person name="Srivastava S."/>
            <person name="Singh M."/>
            <person name="Sahoo L."/>
            <person name="Jayasankar P."/>
            <person name="Meher P.K."/>
            <person name="Koringa P.G."/>
            <person name="Iquebal M.A."/>
            <person name="Das S.P."/>
            <person name="Bit A."/>
            <person name="Patnaik S."/>
            <person name="Patel N."/>
            <person name="Shah T.M."/>
            <person name="Hinsu A."/>
            <person name="Jena J.K."/>
        </authorList>
    </citation>
    <scope>NUCLEOTIDE SEQUENCE</scope>
    <source>
        <strain evidence="3">CIFAMagur01</strain>
        <tissue evidence="3">Testis</tissue>
    </source>
</reference>
<organism evidence="3 4">
    <name type="scientific">Clarias magur</name>
    <name type="common">Asian catfish</name>
    <name type="synonym">Macropteronotus magur</name>
    <dbReference type="NCBI Taxonomy" id="1594786"/>
    <lineage>
        <taxon>Eukaryota</taxon>
        <taxon>Metazoa</taxon>
        <taxon>Chordata</taxon>
        <taxon>Craniata</taxon>
        <taxon>Vertebrata</taxon>
        <taxon>Euteleostomi</taxon>
        <taxon>Actinopterygii</taxon>
        <taxon>Neopterygii</taxon>
        <taxon>Teleostei</taxon>
        <taxon>Ostariophysi</taxon>
        <taxon>Siluriformes</taxon>
        <taxon>Clariidae</taxon>
        <taxon>Clarias</taxon>
    </lineage>
</organism>
<protein>
    <submittedName>
        <fullName evidence="3">BOLA class I histocompatibility antigen, alpha chain BL3-7-like isoform X1</fullName>
    </submittedName>
</protein>
<dbReference type="Proteomes" id="UP000727407">
    <property type="component" value="Unassembled WGS sequence"/>
</dbReference>
<evidence type="ECO:0000256" key="1">
    <source>
        <dbReference type="ARBA" id="ARBA00023180"/>
    </source>
</evidence>
<evidence type="ECO:0000259" key="2">
    <source>
        <dbReference type="Pfam" id="PF00129"/>
    </source>
</evidence>
<sequence>KHSLLYKHRLVSPGGPFTAVGLMNGEEFFKYDSTSGNISLKNNWIMEVEPANSSFWERETSNLQDEHEWFKHQLPVLVSVHQGNNSLVRKYGCELNDNNNQSHIYDHFLLNGEHIFSLDLKTTSWKSTKDHETGIKDWNPGNKHAGYWLQFLEETCCERLKRYLEHFIST</sequence>
<dbReference type="Pfam" id="PF00129">
    <property type="entry name" value="MHC_I"/>
    <property type="match status" value="1"/>
</dbReference>
<name>A0A8J4TRK6_CLAMG</name>
<dbReference type="EMBL" id="QNUK01000473">
    <property type="protein sequence ID" value="KAF5892823.1"/>
    <property type="molecule type" value="Genomic_DNA"/>
</dbReference>
<dbReference type="InterPro" id="IPR037055">
    <property type="entry name" value="MHC_I-like_Ag-recog_sf"/>
</dbReference>
<dbReference type="OrthoDB" id="8936120at2759"/>
<dbReference type="PANTHER" id="PTHR16675">
    <property type="entry name" value="MHC CLASS I-RELATED"/>
    <property type="match status" value="1"/>
</dbReference>
<accession>A0A8J4TRK6</accession>
<dbReference type="Gene3D" id="3.30.500.10">
    <property type="entry name" value="MHC class I-like antigen recognition-like"/>
    <property type="match status" value="1"/>
</dbReference>
<comment type="caution">
    <text evidence="3">The sequence shown here is derived from an EMBL/GenBank/DDBJ whole genome shotgun (WGS) entry which is preliminary data.</text>
</comment>